<reference evidence="2 3" key="1">
    <citation type="submission" date="2019-06" db="EMBL/GenBank/DDBJ databases">
        <title>Paenimaribius caenipelagi gen. nov., sp. nov., isolated from a tidal flat.</title>
        <authorList>
            <person name="Yoon J.-H."/>
        </authorList>
    </citation>
    <scope>NUCLEOTIDE SEQUENCE [LARGE SCALE GENOMIC DNA]</scope>
    <source>
        <strain evidence="2 3">JBTF-M29</strain>
    </source>
</reference>
<dbReference type="SUPFAM" id="SSF47473">
    <property type="entry name" value="EF-hand"/>
    <property type="match status" value="1"/>
</dbReference>
<organism evidence="2 3">
    <name type="scientific">Palleronia caenipelagi</name>
    <dbReference type="NCBI Taxonomy" id="2489174"/>
    <lineage>
        <taxon>Bacteria</taxon>
        <taxon>Pseudomonadati</taxon>
        <taxon>Pseudomonadota</taxon>
        <taxon>Alphaproteobacteria</taxon>
        <taxon>Rhodobacterales</taxon>
        <taxon>Roseobacteraceae</taxon>
        <taxon>Palleronia</taxon>
    </lineage>
</organism>
<evidence type="ECO:0000313" key="2">
    <source>
        <dbReference type="EMBL" id="TRD15169.1"/>
    </source>
</evidence>
<protein>
    <submittedName>
        <fullName evidence="2">EF-hand domain-containing protein</fullName>
    </submittedName>
</protein>
<sequence>MHKLFLAGLIALIPAVPALSQGERMPGQHFLENWDADGDGAVSLEEVRAKRSDVFFMFDQNEDGALDSGEYDLFDSTRKEDMAANAGGQGGGMGRAQKGFLRDFNDRDGDGRVTEEEFVDASDAFLELVDRDGDDRLTTSDFGRK</sequence>
<dbReference type="RefSeq" id="WP_142836052.1">
    <property type="nucleotide sequence ID" value="NZ_VFSV01000054.1"/>
</dbReference>
<feature type="domain" description="EF-hand" evidence="1">
    <location>
        <begin position="106"/>
        <end position="128"/>
    </location>
</feature>
<comment type="caution">
    <text evidence="2">The sequence shown here is derived from an EMBL/GenBank/DDBJ whole genome shotgun (WGS) entry which is preliminary data.</text>
</comment>
<dbReference type="InterPro" id="IPR011992">
    <property type="entry name" value="EF-hand-dom_pair"/>
</dbReference>
<dbReference type="Gene3D" id="1.10.238.10">
    <property type="entry name" value="EF-hand"/>
    <property type="match status" value="1"/>
</dbReference>
<evidence type="ECO:0000259" key="1">
    <source>
        <dbReference type="PROSITE" id="PS50222"/>
    </source>
</evidence>
<dbReference type="Pfam" id="PF13202">
    <property type="entry name" value="EF-hand_5"/>
    <property type="match status" value="2"/>
</dbReference>
<dbReference type="PROSITE" id="PS00018">
    <property type="entry name" value="EF_HAND_1"/>
    <property type="match status" value="3"/>
</dbReference>
<gene>
    <name evidence="2" type="ORF">FEV53_17605</name>
</gene>
<dbReference type="InterPro" id="IPR002048">
    <property type="entry name" value="EF_hand_dom"/>
</dbReference>
<dbReference type="InterPro" id="IPR018247">
    <property type="entry name" value="EF_Hand_1_Ca_BS"/>
</dbReference>
<evidence type="ECO:0000313" key="3">
    <source>
        <dbReference type="Proteomes" id="UP000318590"/>
    </source>
</evidence>
<dbReference type="PROSITE" id="PS50222">
    <property type="entry name" value="EF_HAND_2"/>
    <property type="match status" value="1"/>
</dbReference>
<name>A0A547PLZ4_9RHOB</name>
<dbReference type="OrthoDB" id="7631435at2"/>
<dbReference type="Proteomes" id="UP000318590">
    <property type="component" value="Unassembled WGS sequence"/>
</dbReference>
<dbReference type="AlphaFoldDB" id="A0A547PLZ4"/>
<dbReference type="EMBL" id="VFSV01000054">
    <property type="protein sequence ID" value="TRD15169.1"/>
    <property type="molecule type" value="Genomic_DNA"/>
</dbReference>
<proteinExistence type="predicted"/>
<dbReference type="GO" id="GO:0005509">
    <property type="term" value="F:calcium ion binding"/>
    <property type="evidence" value="ECO:0007669"/>
    <property type="project" value="InterPro"/>
</dbReference>
<accession>A0A547PLZ4</accession>
<keyword evidence="3" id="KW-1185">Reference proteome</keyword>